<keyword evidence="3" id="KW-0479">Metal-binding</keyword>
<dbReference type="Gene3D" id="3.90.79.10">
    <property type="entry name" value="Nucleoside Triphosphate Pyrophosphohydrolase"/>
    <property type="match status" value="1"/>
</dbReference>
<dbReference type="PROSITE" id="PS51462">
    <property type="entry name" value="NUDIX"/>
    <property type="match status" value="1"/>
</dbReference>
<keyword evidence="8" id="KW-1185">Reference proteome</keyword>
<dbReference type="RefSeq" id="WP_191811481.1">
    <property type="nucleotide sequence ID" value="NZ_JACSQT010000002.1"/>
</dbReference>
<evidence type="ECO:0000256" key="5">
    <source>
        <dbReference type="ARBA" id="ARBA00022842"/>
    </source>
</evidence>
<reference evidence="7 8" key="1">
    <citation type="submission" date="2020-08" db="EMBL/GenBank/DDBJ databases">
        <title>A Genomic Blueprint of the Chicken Gut Microbiome.</title>
        <authorList>
            <person name="Gilroy R."/>
            <person name="Ravi A."/>
            <person name="Getino M."/>
            <person name="Pursley I."/>
            <person name="Horton D.L."/>
            <person name="Alikhan N.-F."/>
            <person name="Baker D."/>
            <person name="Gharbi K."/>
            <person name="Hall N."/>
            <person name="Watson M."/>
            <person name="Adriaenssens E.M."/>
            <person name="Foster-Nyarko E."/>
            <person name="Jarju S."/>
            <person name="Secka A."/>
            <person name="Antonio M."/>
            <person name="Oren A."/>
            <person name="Chaudhuri R."/>
            <person name="La Ragione R.M."/>
            <person name="Hildebrand F."/>
            <person name="Pallen M.J."/>
        </authorList>
    </citation>
    <scope>NUCLEOTIDE SEQUENCE [LARGE SCALE GENOMIC DNA]</scope>
    <source>
        <strain evidence="7 8">Sa5YUA1</strain>
    </source>
</reference>
<keyword evidence="4" id="KW-0378">Hydrolase</keyword>
<dbReference type="Proteomes" id="UP000657931">
    <property type="component" value="Unassembled WGS sequence"/>
</dbReference>
<sequence>MRLRQMAVAFLINQNDEVLLLQKPSSHAFLPGKLVPIGGHMEPEELNDPERTIIREVKEETGLILDKLQLKYIVHRLRADENEVRVQYVFFAKLKEDVAFISSDEGELCWIRMKDIEKENVSETSRAIASHYNEHPENEKIYTGTMKSDNGKATMTWSVLEDWLKGKDCIHD</sequence>
<evidence type="ECO:0000259" key="6">
    <source>
        <dbReference type="PROSITE" id="PS51462"/>
    </source>
</evidence>
<evidence type="ECO:0000256" key="1">
    <source>
        <dbReference type="ARBA" id="ARBA00001946"/>
    </source>
</evidence>
<dbReference type="InterPro" id="IPR000086">
    <property type="entry name" value="NUDIX_hydrolase_dom"/>
</dbReference>
<dbReference type="PANTHER" id="PTHR43758">
    <property type="entry name" value="7,8-DIHYDRO-8-OXOGUANINE TRIPHOSPHATASE"/>
    <property type="match status" value="1"/>
</dbReference>
<keyword evidence="5" id="KW-0460">Magnesium</keyword>
<comment type="cofactor">
    <cofactor evidence="1">
        <name>Mg(2+)</name>
        <dbReference type="ChEBI" id="CHEBI:18420"/>
    </cofactor>
</comment>
<evidence type="ECO:0000313" key="8">
    <source>
        <dbReference type="Proteomes" id="UP000657931"/>
    </source>
</evidence>
<evidence type="ECO:0000256" key="3">
    <source>
        <dbReference type="ARBA" id="ARBA00022723"/>
    </source>
</evidence>
<dbReference type="Pfam" id="PF00293">
    <property type="entry name" value="NUDIX"/>
    <property type="match status" value="1"/>
</dbReference>
<evidence type="ECO:0000256" key="4">
    <source>
        <dbReference type="ARBA" id="ARBA00022801"/>
    </source>
</evidence>
<dbReference type="InterPro" id="IPR015797">
    <property type="entry name" value="NUDIX_hydrolase-like_dom_sf"/>
</dbReference>
<accession>A0ABR8QLD3</accession>
<evidence type="ECO:0000313" key="7">
    <source>
        <dbReference type="EMBL" id="MBD7936335.1"/>
    </source>
</evidence>
<dbReference type="SUPFAM" id="SSF55811">
    <property type="entry name" value="Nudix"/>
    <property type="match status" value="1"/>
</dbReference>
<gene>
    <name evidence="7" type="ORF">H9655_04795</name>
</gene>
<dbReference type="EMBL" id="JACSQT010000002">
    <property type="protein sequence ID" value="MBD7936335.1"/>
    <property type="molecule type" value="Genomic_DNA"/>
</dbReference>
<protein>
    <submittedName>
        <fullName evidence="7">NUDIX domain-containing protein</fullName>
    </submittedName>
</protein>
<feature type="domain" description="Nudix hydrolase" evidence="6">
    <location>
        <begin position="2"/>
        <end position="134"/>
    </location>
</feature>
<comment type="similarity">
    <text evidence="2">Belongs to the Nudix hydrolase family.</text>
</comment>
<proteinExistence type="inferred from homology"/>
<comment type="caution">
    <text evidence="7">The sequence shown here is derived from an EMBL/GenBank/DDBJ whole genome shotgun (WGS) entry which is preliminary data.</text>
</comment>
<name>A0ABR8QLD3_9BACI</name>
<organism evidence="7 8">
    <name type="scientific">Cytobacillus stercorigallinarum</name>
    <dbReference type="NCBI Taxonomy" id="2762240"/>
    <lineage>
        <taxon>Bacteria</taxon>
        <taxon>Bacillati</taxon>
        <taxon>Bacillota</taxon>
        <taxon>Bacilli</taxon>
        <taxon>Bacillales</taxon>
        <taxon>Bacillaceae</taxon>
        <taxon>Cytobacillus</taxon>
    </lineage>
</organism>
<dbReference type="PANTHER" id="PTHR43758:SF2">
    <property type="entry name" value="OXIDIZED PURINE NUCLEOSIDE TRIPHOSPHATE HYDROLASE"/>
    <property type="match status" value="1"/>
</dbReference>
<evidence type="ECO:0000256" key="2">
    <source>
        <dbReference type="ARBA" id="ARBA00005582"/>
    </source>
</evidence>